<sequence length="140" mass="15402">MANDVERTFSRMLDPFEGFFAVPTRIMRQGTGDAVSFGEQYRSVLKKNEDGYEVVFDVPGFAEDELDLSVYPDRITLRAEQEVETDGGKTTRKLTRDLGFDSPVDTSTVKAELQNGVLTVTAKTSEASQGRKIQIGGAAN</sequence>
<protein>
    <submittedName>
        <fullName evidence="4 5">HSP20 family protein</fullName>
    </submittedName>
</protein>
<dbReference type="InterPro" id="IPR001436">
    <property type="entry name" value="Alpha-crystallin/sHSP_animal"/>
</dbReference>
<dbReference type="Pfam" id="PF00011">
    <property type="entry name" value="HSP20"/>
    <property type="match status" value="1"/>
</dbReference>
<reference evidence="6" key="2">
    <citation type="submission" date="2016-10" db="EMBL/GenBank/DDBJ databases">
        <authorList>
            <person name="Varghese N."/>
        </authorList>
    </citation>
    <scope>NUCLEOTIDE SEQUENCE [LARGE SCALE GENOMIC DNA]</scope>
    <source>
        <strain evidence="6">DSM 20639</strain>
    </source>
</reference>
<organism evidence="5 6">
    <name type="scientific">Actinobaculum suis</name>
    <dbReference type="NCBI Taxonomy" id="1657"/>
    <lineage>
        <taxon>Bacteria</taxon>
        <taxon>Bacillati</taxon>
        <taxon>Actinomycetota</taxon>
        <taxon>Actinomycetes</taxon>
        <taxon>Actinomycetales</taxon>
        <taxon>Actinomycetaceae</taxon>
        <taxon>Actinobaculum</taxon>
    </lineage>
</organism>
<comment type="similarity">
    <text evidence="1 2">Belongs to the small heat shock protein (HSP20) family.</text>
</comment>
<evidence type="ECO:0000313" key="5">
    <source>
        <dbReference type="EMBL" id="SDE04484.1"/>
    </source>
</evidence>
<dbReference type="Gene3D" id="2.60.40.790">
    <property type="match status" value="1"/>
</dbReference>
<gene>
    <name evidence="4" type="ORF">R6G71_07885</name>
    <name evidence="5" type="ORF">SAMN05421878_101206</name>
</gene>
<dbReference type="RefSeq" id="WP_049619878.1">
    <property type="nucleotide sequence ID" value="NZ_FNAU01000001.1"/>
</dbReference>
<dbReference type="GO" id="GO:0009408">
    <property type="term" value="P:response to heat"/>
    <property type="evidence" value="ECO:0007669"/>
    <property type="project" value="TreeGrafter"/>
</dbReference>
<dbReference type="Proteomes" id="UP001273799">
    <property type="component" value="Unassembled WGS sequence"/>
</dbReference>
<dbReference type="GO" id="GO:0042026">
    <property type="term" value="P:protein refolding"/>
    <property type="evidence" value="ECO:0007669"/>
    <property type="project" value="TreeGrafter"/>
</dbReference>
<dbReference type="PATRIC" id="fig|1657.3.peg.1343"/>
<dbReference type="CDD" id="cd06464">
    <property type="entry name" value="ACD_sHsps-like"/>
    <property type="match status" value="1"/>
</dbReference>
<dbReference type="InterPro" id="IPR002068">
    <property type="entry name" value="A-crystallin/Hsp20_dom"/>
</dbReference>
<evidence type="ECO:0000256" key="2">
    <source>
        <dbReference type="RuleBase" id="RU003616"/>
    </source>
</evidence>
<accession>A0A0K9ET66</accession>
<name>A0A0K9ET66_9ACTO</name>
<dbReference type="GO" id="GO:0005737">
    <property type="term" value="C:cytoplasm"/>
    <property type="evidence" value="ECO:0007669"/>
    <property type="project" value="TreeGrafter"/>
</dbReference>
<evidence type="ECO:0000313" key="6">
    <source>
        <dbReference type="Proteomes" id="UP000182744"/>
    </source>
</evidence>
<dbReference type="PANTHER" id="PTHR45640">
    <property type="entry name" value="HEAT SHOCK PROTEIN HSP-12.2-RELATED"/>
    <property type="match status" value="1"/>
</dbReference>
<reference evidence="4" key="3">
    <citation type="submission" date="2023-10" db="EMBL/GenBank/DDBJ databases">
        <title>Whole Genome based description of the genera Actinobaculum and Actinotignum reveals a complex phylogenetic relationship within the species included in the genus Actinotignum.</title>
        <authorList>
            <person name="Jensen C.S."/>
            <person name="Dargis R."/>
            <person name="Kemp M."/>
            <person name="Christensen J.J."/>
        </authorList>
    </citation>
    <scope>NUCLEOTIDE SEQUENCE</scope>
    <source>
        <strain evidence="4">Actinobaculum_suis_CCUG19206T</strain>
    </source>
</reference>
<reference evidence="5" key="1">
    <citation type="submission" date="2016-10" db="EMBL/GenBank/DDBJ databases">
        <authorList>
            <person name="Varghese N."/>
            <person name="Submissions S."/>
        </authorList>
    </citation>
    <scope>NUCLEOTIDE SEQUENCE</scope>
    <source>
        <strain evidence="5">DSM 20639</strain>
    </source>
</reference>
<dbReference type="EMBL" id="FNAU01000001">
    <property type="protein sequence ID" value="SDE04484.1"/>
    <property type="molecule type" value="Genomic_DNA"/>
</dbReference>
<dbReference type="STRING" id="1657.ACU20_06115"/>
<dbReference type="SUPFAM" id="SSF49764">
    <property type="entry name" value="HSP20-like chaperones"/>
    <property type="match status" value="1"/>
</dbReference>
<dbReference type="GO" id="GO:0051082">
    <property type="term" value="F:unfolded protein binding"/>
    <property type="evidence" value="ECO:0007669"/>
    <property type="project" value="TreeGrafter"/>
</dbReference>
<dbReference type="OrthoDB" id="5242916at2"/>
<keyword evidence="6" id="KW-1185">Reference proteome</keyword>
<proteinExistence type="inferred from homology"/>
<dbReference type="InterPro" id="IPR008978">
    <property type="entry name" value="HSP20-like_chaperone"/>
</dbReference>
<dbReference type="EMBL" id="JAWNFU010000005">
    <property type="protein sequence ID" value="MDY5153958.1"/>
    <property type="molecule type" value="Genomic_DNA"/>
</dbReference>
<evidence type="ECO:0000256" key="1">
    <source>
        <dbReference type="PROSITE-ProRule" id="PRU00285"/>
    </source>
</evidence>
<feature type="domain" description="SHSP" evidence="3">
    <location>
        <begin position="32"/>
        <end position="138"/>
    </location>
</feature>
<dbReference type="AlphaFoldDB" id="A0A0K9ET66"/>
<dbReference type="PROSITE" id="PS01031">
    <property type="entry name" value="SHSP"/>
    <property type="match status" value="1"/>
</dbReference>
<dbReference type="Proteomes" id="UP000182744">
    <property type="component" value="Unassembled WGS sequence"/>
</dbReference>
<dbReference type="PANTHER" id="PTHR45640:SF26">
    <property type="entry name" value="RE23625P"/>
    <property type="match status" value="1"/>
</dbReference>
<evidence type="ECO:0000313" key="4">
    <source>
        <dbReference type="EMBL" id="MDY5153958.1"/>
    </source>
</evidence>
<evidence type="ECO:0000259" key="3">
    <source>
        <dbReference type="PROSITE" id="PS01031"/>
    </source>
</evidence>